<dbReference type="InterPro" id="IPR000073">
    <property type="entry name" value="AB_hydrolase_1"/>
</dbReference>
<reference evidence="3 4" key="1">
    <citation type="submission" date="2021-01" db="EMBL/GenBank/DDBJ databases">
        <title>Brevundimonas vitis sp. nov., an bacterium isolated from grape (Vitis vinifera).</title>
        <authorList>
            <person name="Jiang L."/>
            <person name="Lee J."/>
        </authorList>
    </citation>
    <scope>NUCLEOTIDE SEQUENCE [LARGE SCALE GENOMIC DNA]</scope>
    <source>
        <strain evidence="3 4">GRTSA-9</strain>
    </source>
</reference>
<dbReference type="Pfam" id="PF00561">
    <property type="entry name" value="Abhydrolase_1"/>
    <property type="match status" value="1"/>
</dbReference>
<dbReference type="PANTHER" id="PTHR32268:SF11">
    <property type="entry name" value="HOMOSERINE O-ACETYLTRANSFERASE"/>
    <property type="match status" value="1"/>
</dbReference>
<name>A0ABX7BNL3_9CAUL</name>
<evidence type="ECO:0000256" key="1">
    <source>
        <dbReference type="ARBA" id="ARBA00022679"/>
    </source>
</evidence>
<dbReference type="EMBL" id="CP067977">
    <property type="protein sequence ID" value="QQQ19159.1"/>
    <property type="molecule type" value="Genomic_DNA"/>
</dbReference>
<sequence length="345" mass="36916">MTTPLLSETPRRSARPESSVRDLAVVIPDDFRLVSGERLAAVHIRARLIGPAAGPLVVVGGGISAGRCPDVTDAGSPGWWAWAVGAAAVVDTSRLRVLALDWLPGGDQDEIVTVTPTDQARLLALVLDALDAPVVDAFVGASYGGCVGMAFAQAYPERIERLVVISAAHRAHPAATAWRGVQRRILSLGLASGRADEAVALARELAMTTYRTAEEFDLRFGSGEAPVQAGGDYAVCDYLTDRGRAYVGATSPQRWITLSDSLDRHRVVPEQIHCALTLVGFTTDRLVPIEDIRALAQRVPSLERLVEATSIFGHDAFLKEREVVCDVLETALAPLFVARPQEIAA</sequence>
<dbReference type="EC" id="2.3.1.46" evidence="3"/>
<dbReference type="InterPro" id="IPR029058">
    <property type="entry name" value="AB_hydrolase_fold"/>
</dbReference>
<dbReference type="Proteomes" id="UP000595448">
    <property type="component" value="Chromosome"/>
</dbReference>
<dbReference type="PRINTS" id="PR00111">
    <property type="entry name" value="ABHYDROLASE"/>
</dbReference>
<evidence type="ECO:0000259" key="2">
    <source>
        <dbReference type="Pfam" id="PF00561"/>
    </source>
</evidence>
<proteinExistence type="predicted"/>
<feature type="domain" description="AB hydrolase-1" evidence="2">
    <location>
        <begin position="76"/>
        <end position="318"/>
    </location>
</feature>
<dbReference type="GO" id="GO:0008899">
    <property type="term" value="F:homoserine O-succinyltransferase activity"/>
    <property type="evidence" value="ECO:0007669"/>
    <property type="project" value="UniProtKB-EC"/>
</dbReference>
<accession>A0ABX7BNL3</accession>
<gene>
    <name evidence="3" type="ORF">JIP62_03295</name>
</gene>
<evidence type="ECO:0000313" key="4">
    <source>
        <dbReference type="Proteomes" id="UP000595448"/>
    </source>
</evidence>
<protein>
    <submittedName>
        <fullName evidence="3">Homoserine O-succinyltransferase</fullName>
        <ecNumber evidence="3">2.3.1.46</ecNumber>
    </submittedName>
</protein>
<dbReference type="SUPFAM" id="SSF53474">
    <property type="entry name" value="alpha/beta-Hydrolases"/>
    <property type="match status" value="1"/>
</dbReference>
<dbReference type="InterPro" id="IPR008220">
    <property type="entry name" value="HAT_MetX-like"/>
</dbReference>
<dbReference type="NCBIfam" id="NF006449">
    <property type="entry name" value="PRK08775.1"/>
    <property type="match status" value="1"/>
</dbReference>
<dbReference type="PANTHER" id="PTHR32268">
    <property type="entry name" value="HOMOSERINE O-ACETYLTRANSFERASE"/>
    <property type="match status" value="1"/>
</dbReference>
<evidence type="ECO:0000313" key="3">
    <source>
        <dbReference type="EMBL" id="QQQ19159.1"/>
    </source>
</evidence>
<keyword evidence="4" id="KW-1185">Reference proteome</keyword>
<keyword evidence="3" id="KW-0012">Acyltransferase</keyword>
<dbReference type="Gene3D" id="3.40.50.1820">
    <property type="entry name" value="alpha/beta hydrolase"/>
    <property type="match status" value="1"/>
</dbReference>
<organism evidence="3 4">
    <name type="scientific">Brevundimonas vitisensis</name>
    <dbReference type="NCBI Taxonomy" id="2800818"/>
    <lineage>
        <taxon>Bacteria</taxon>
        <taxon>Pseudomonadati</taxon>
        <taxon>Pseudomonadota</taxon>
        <taxon>Alphaproteobacteria</taxon>
        <taxon>Caulobacterales</taxon>
        <taxon>Caulobacteraceae</taxon>
        <taxon>Brevundimonas</taxon>
    </lineage>
</organism>
<keyword evidence="1 3" id="KW-0808">Transferase</keyword>